<reference evidence="3" key="1">
    <citation type="submission" date="2020-05" db="EMBL/GenBank/DDBJ databases">
        <authorList>
            <person name="Chiriac C."/>
            <person name="Salcher M."/>
            <person name="Ghai R."/>
            <person name="Kavagutti S V."/>
        </authorList>
    </citation>
    <scope>NUCLEOTIDE SEQUENCE</scope>
</reference>
<dbReference type="GO" id="GO:0015627">
    <property type="term" value="C:type II protein secretion system complex"/>
    <property type="evidence" value="ECO:0007669"/>
    <property type="project" value="TreeGrafter"/>
</dbReference>
<dbReference type="Pfam" id="PF10531">
    <property type="entry name" value="SLBB"/>
    <property type="match status" value="1"/>
</dbReference>
<evidence type="ECO:0000313" key="3">
    <source>
        <dbReference type="EMBL" id="CAB4883469.1"/>
    </source>
</evidence>
<gene>
    <name evidence="3" type="ORF">UFOPK3444_01679</name>
</gene>
<dbReference type="Gene3D" id="1.10.150.320">
    <property type="entry name" value="Photosystem II 12 kDa extrinsic protein"/>
    <property type="match status" value="1"/>
</dbReference>
<dbReference type="Pfam" id="PF12836">
    <property type="entry name" value="HHH_3"/>
    <property type="match status" value="1"/>
</dbReference>
<dbReference type="InterPro" id="IPR003583">
    <property type="entry name" value="Hlx-hairpin-Hlx_DNA-bd_motif"/>
</dbReference>
<dbReference type="Gene3D" id="3.10.560.10">
    <property type="entry name" value="Outer membrane lipoprotein wza domain like"/>
    <property type="match status" value="1"/>
</dbReference>
<sequence length="207" mass="20598">MGKWDRGTVLIWGACAVLTLGLGGKWLIGQGSASPSTPASGRSTQTNQVESGTAAGQPVEAGGAPVLVHVVGAVRRPGVYRLSFGARVFQAIRAAGGTAPGADPNRIDLAAKLVDGSQVVIPRHGQGAISGAAGVAGAGGAQSSGPVSLSTASAADLDRLDGIGPALAARIIQWRDANGGFRSVNDLDRVSGIGPAKLLGLRNQVVP</sequence>
<proteinExistence type="predicted"/>
<dbReference type="SMART" id="SM00278">
    <property type="entry name" value="HhH1"/>
    <property type="match status" value="2"/>
</dbReference>
<dbReference type="InterPro" id="IPR010994">
    <property type="entry name" value="RuvA_2-like"/>
</dbReference>
<dbReference type="PANTHER" id="PTHR21180:SF32">
    <property type="entry name" value="ENDONUCLEASE_EXONUCLEASE_PHOSPHATASE FAMILY DOMAIN-CONTAINING PROTEIN 1"/>
    <property type="match status" value="1"/>
</dbReference>
<feature type="domain" description="Helix-hairpin-helix DNA-binding motif class 1" evidence="2">
    <location>
        <begin position="155"/>
        <end position="174"/>
    </location>
</feature>
<accession>A0A6J7ETM0</accession>
<dbReference type="InterPro" id="IPR019554">
    <property type="entry name" value="Soluble_ligand-bd"/>
</dbReference>
<dbReference type="PANTHER" id="PTHR21180">
    <property type="entry name" value="ENDONUCLEASE/EXONUCLEASE/PHOSPHATASE FAMILY DOMAIN-CONTAINING PROTEIN 1"/>
    <property type="match status" value="1"/>
</dbReference>
<feature type="compositionally biased region" description="Polar residues" evidence="1">
    <location>
        <begin position="31"/>
        <end position="51"/>
    </location>
</feature>
<dbReference type="SUPFAM" id="SSF47781">
    <property type="entry name" value="RuvA domain 2-like"/>
    <property type="match status" value="1"/>
</dbReference>
<organism evidence="3">
    <name type="scientific">freshwater metagenome</name>
    <dbReference type="NCBI Taxonomy" id="449393"/>
    <lineage>
        <taxon>unclassified sequences</taxon>
        <taxon>metagenomes</taxon>
        <taxon>ecological metagenomes</taxon>
    </lineage>
</organism>
<evidence type="ECO:0000256" key="1">
    <source>
        <dbReference type="SAM" id="MobiDB-lite"/>
    </source>
</evidence>
<dbReference type="InterPro" id="IPR051675">
    <property type="entry name" value="Endo/Exo/Phosphatase_dom_1"/>
</dbReference>
<feature type="domain" description="Helix-hairpin-helix DNA-binding motif class 1" evidence="2">
    <location>
        <begin position="185"/>
        <end position="204"/>
    </location>
</feature>
<feature type="region of interest" description="Disordered" evidence="1">
    <location>
        <begin position="31"/>
        <end position="58"/>
    </location>
</feature>
<dbReference type="GO" id="GO:0003677">
    <property type="term" value="F:DNA binding"/>
    <property type="evidence" value="ECO:0007669"/>
    <property type="project" value="InterPro"/>
</dbReference>
<name>A0A6J7ETM0_9ZZZZ</name>
<evidence type="ECO:0000259" key="2">
    <source>
        <dbReference type="SMART" id="SM00278"/>
    </source>
</evidence>
<dbReference type="GO" id="GO:0015628">
    <property type="term" value="P:protein secretion by the type II secretion system"/>
    <property type="evidence" value="ECO:0007669"/>
    <property type="project" value="TreeGrafter"/>
</dbReference>
<dbReference type="EMBL" id="CAFBLU010000066">
    <property type="protein sequence ID" value="CAB4883469.1"/>
    <property type="molecule type" value="Genomic_DNA"/>
</dbReference>
<dbReference type="GO" id="GO:0006281">
    <property type="term" value="P:DNA repair"/>
    <property type="evidence" value="ECO:0007669"/>
    <property type="project" value="InterPro"/>
</dbReference>
<dbReference type="AlphaFoldDB" id="A0A6J7ETM0"/>
<protein>
    <submittedName>
        <fullName evidence="3">Unannotated protein</fullName>
    </submittedName>
</protein>